<reference evidence="2" key="1">
    <citation type="submission" date="2021-03" db="EMBL/GenBank/DDBJ databases">
        <title>Draft genome sequence of rust myrtle Austropuccinia psidii MF-1, a brazilian biotype.</title>
        <authorList>
            <person name="Quecine M.C."/>
            <person name="Pachon D.M.R."/>
            <person name="Bonatelli M.L."/>
            <person name="Correr F.H."/>
            <person name="Franceschini L.M."/>
            <person name="Leite T.F."/>
            <person name="Margarido G.R.A."/>
            <person name="Almeida C.A."/>
            <person name="Ferrarezi J.A."/>
            <person name="Labate C.A."/>
        </authorList>
    </citation>
    <scope>NUCLEOTIDE SEQUENCE</scope>
    <source>
        <strain evidence="2">MF-1</strain>
    </source>
</reference>
<accession>A0A9Q3IQZ3</accession>
<gene>
    <name evidence="2" type="ORF">O181_088127</name>
</gene>
<protein>
    <submittedName>
        <fullName evidence="2">Uncharacterized protein</fullName>
    </submittedName>
</protein>
<feature type="compositionally biased region" description="Polar residues" evidence="1">
    <location>
        <begin position="47"/>
        <end position="60"/>
    </location>
</feature>
<keyword evidence="3" id="KW-1185">Reference proteome</keyword>
<dbReference type="EMBL" id="AVOT02053627">
    <property type="protein sequence ID" value="MBW0548412.1"/>
    <property type="molecule type" value="Genomic_DNA"/>
</dbReference>
<feature type="region of interest" description="Disordered" evidence="1">
    <location>
        <begin position="1"/>
        <end position="96"/>
    </location>
</feature>
<feature type="compositionally biased region" description="Basic and acidic residues" evidence="1">
    <location>
        <begin position="1"/>
        <end position="23"/>
    </location>
</feature>
<organism evidence="2 3">
    <name type="scientific">Austropuccinia psidii MF-1</name>
    <dbReference type="NCBI Taxonomy" id="1389203"/>
    <lineage>
        <taxon>Eukaryota</taxon>
        <taxon>Fungi</taxon>
        <taxon>Dikarya</taxon>
        <taxon>Basidiomycota</taxon>
        <taxon>Pucciniomycotina</taxon>
        <taxon>Pucciniomycetes</taxon>
        <taxon>Pucciniales</taxon>
        <taxon>Sphaerophragmiaceae</taxon>
        <taxon>Austropuccinia</taxon>
    </lineage>
</organism>
<evidence type="ECO:0000313" key="2">
    <source>
        <dbReference type="EMBL" id="MBW0548412.1"/>
    </source>
</evidence>
<comment type="caution">
    <text evidence="2">The sequence shown here is derived from an EMBL/GenBank/DDBJ whole genome shotgun (WGS) entry which is preliminary data.</text>
</comment>
<proteinExistence type="predicted"/>
<evidence type="ECO:0000313" key="3">
    <source>
        <dbReference type="Proteomes" id="UP000765509"/>
    </source>
</evidence>
<name>A0A9Q3IQZ3_9BASI</name>
<evidence type="ECO:0000256" key="1">
    <source>
        <dbReference type="SAM" id="MobiDB-lite"/>
    </source>
</evidence>
<dbReference type="Proteomes" id="UP000765509">
    <property type="component" value="Unassembled WGS sequence"/>
</dbReference>
<sequence length="236" mass="26785">MSPVHLRDLGFQRHQPEDREGFSRTRRHGRGNLGHSGGWQDIEGNHSHSSFHNPVQQKPQTRGLEGYGPSSSAPPTPQRLFSMEHEQQMVQPGIPLGRTWSKLPEYLSRRDVVQTPYGNQHRLESYQAFQTPGGKGNQDKGESSQYPSYRRTTDPDRAYSDSFRLTRSRPNQFSGGFIPFINQQIGGQKSPFFTIPGSFQEKTMLQGQKQDHLQPEEERVRPNVPEAVGFGEESAQ</sequence>
<feature type="region of interest" description="Disordered" evidence="1">
    <location>
        <begin position="125"/>
        <end position="161"/>
    </location>
</feature>
<feature type="region of interest" description="Disordered" evidence="1">
    <location>
        <begin position="206"/>
        <end position="236"/>
    </location>
</feature>
<feature type="compositionally biased region" description="Basic and acidic residues" evidence="1">
    <location>
        <begin position="209"/>
        <end position="221"/>
    </location>
</feature>
<dbReference type="AlphaFoldDB" id="A0A9Q3IQZ3"/>